<dbReference type="InterPro" id="IPR000413">
    <property type="entry name" value="Integrin_alpha"/>
</dbReference>
<dbReference type="FunFam" id="3.40.50.410:FF:000012">
    <property type="entry name" value="Integrin, alpha 10"/>
    <property type="match status" value="1"/>
</dbReference>
<dbReference type="SMART" id="SM00191">
    <property type="entry name" value="Int_alpha"/>
    <property type="match status" value="4"/>
</dbReference>
<dbReference type="Gene3D" id="3.40.50.410">
    <property type="entry name" value="von Willebrand factor, type A domain"/>
    <property type="match status" value="1"/>
</dbReference>
<gene>
    <name evidence="18" type="primary">Itga11</name>
    <name evidence="18" type="ORF">ALCTOR_R02557</name>
</gene>
<dbReference type="PANTHER" id="PTHR23220">
    <property type="entry name" value="INTEGRIN ALPHA"/>
    <property type="match status" value="1"/>
</dbReference>
<dbReference type="PRINTS" id="PR00453">
    <property type="entry name" value="VWFADOMAIN"/>
</dbReference>
<evidence type="ECO:0000256" key="4">
    <source>
        <dbReference type="ARBA" id="ARBA00022723"/>
    </source>
</evidence>
<keyword evidence="7" id="KW-0106">Calcium</keyword>
<evidence type="ECO:0000256" key="5">
    <source>
        <dbReference type="ARBA" id="ARBA00022729"/>
    </source>
</evidence>
<dbReference type="InterPro" id="IPR048286">
    <property type="entry name" value="Integrin_alpha_Ig-like_3"/>
</dbReference>
<dbReference type="Gene3D" id="2.60.40.1530">
    <property type="entry name" value="ntegrin, alpha v. Chain A, domain 4"/>
    <property type="match status" value="1"/>
</dbReference>
<dbReference type="Pfam" id="PF08441">
    <property type="entry name" value="Integrin_A_Ig_1"/>
    <property type="match status" value="1"/>
</dbReference>
<dbReference type="Pfam" id="PF01839">
    <property type="entry name" value="FG-GAP"/>
    <property type="match status" value="2"/>
</dbReference>
<dbReference type="PRINTS" id="PR01185">
    <property type="entry name" value="INTEGRINA"/>
</dbReference>
<dbReference type="Gene3D" id="2.60.40.1460">
    <property type="entry name" value="Integrin domains. Chain A, domain 2"/>
    <property type="match status" value="1"/>
</dbReference>
<keyword evidence="10 16" id="KW-0401">Integrin</keyword>
<evidence type="ECO:0000256" key="10">
    <source>
        <dbReference type="ARBA" id="ARBA00023037"/>
    </source>
</evidence>
<feature type="repeat" description="FG-GAP" evidence="15">
    <location>
        <begin position="453"/>
        <end position="513"/>
    </location>
</feature>
<dbReference type="Pfam" id="PF00092">
    <property type="entry name" value="VWA"/>
    <property type="match status" value="1"/>
</dbReference>
<keyword evidence="4" id="KW-0479">Metal-binding</keyword>
<dbReference type="GO" id="GO:0009897">
    <property type="term" value="C:external side of plasma membrane"/>
    <property type="evidence" value="ECO:0007669"/>
    <property type="project" value="TreeGrafter"/>
</dbReference>
<dbReference type="Gene3D" id="1.20.5.930">
    <property type="entry name" value="Bicelle-embedded integrin alpha(iib) transmembrane segment"/>
    <property type="match status" value="1"/>
</dbReference>
<dbReference type="Gene3D" id="2.60.40.1510">
    <property type="entry name" value="ntegrin, alpha v. Chain A, domain 3"/>
    <property type="match status" value="1"/>
</dbReference>
<organism evidence="18 19">
    <name type="scientific">Alca torda</name>
    <name type="common">Razorbill</name>
    <dbReference type="NCBI Taxonomy" id="28689"/>
    <lineage>
        <taxon>Eukaryota</taxon>
        <taxon>Metazoa</taxon>
        <taxon>Chordata</taxon>
        <taxon>Craniata</taxon>
        <taxon>Vertebrata</taxon>
        <taxon>Euteleostomi</taxon>
        <taxon>Archelosauria</taxon>
        <taxon>Archosauria</taxon>
        <taxon>Dinosauria</taxon>
        <taxon>Saurischia</taxon>
        <taxon>Theropoda</taxon>
        <taxon>Coelurosauria</taxon>
        <taxon>Aves</taxon>
        <taxon>Neognathae</taxon>
        <taxon>Neoaves</taxon>
        <taxon>Charadriiformes</taxon>
        <taxon>Alcidae</taxon>
        <taxon>Alca</taxon>
    </lineage>
</organism>
<evidence type="ECO:0000256" key="2">
    <source>
        <dbReference type="ARBA" id="ARBA00008054"/>
    </source>
</evidence>
<dbReference type="GO" id="GO:0098609">
    <property type="term" value="P:cell-cell adhesion"/>
    <property type="evidence" value="ECO:0007669"/>
    <property type="project" value="TreeGrafter"/>
</dbReference>
<proteinExistence type="inferred from homology"/>
<reference evidence="18 19" key="1">
    <citation type="submission" date="2019-09" db="EMBL/GenBank/DDBJ databases">
        <title>Bird 10,000 Genomes (B10K) Project - Family phase.</title>
        <authorList>
            <person name="Zhang G."/>
        </authorList>
    </citation>
    <scope>NUCLEOTIDE SEQUENCE [LARGE SCALE GENOMIC DNA]</scope>
    <source>
        <strain evidence="18">OUT-0003</strain>
        <tissue evidence="18">Muscle</tissue>
    </source>
</reference>
<keyword evidence="19" id="KW-1185">Reference proteome</keyword>
<feature type="repeat" description="FG-GAP" evidence="15">
    <location>
        <begin position="391"/>
        <end position="449"/>
    </location>
</feature>
<dbReference type="GO" id="GO:0033627">
    <property type="term" value="P:cell adhesion mediated by integrin"/>
    <property type="evidence" value="ECO:0007669"/>
    <property type="project" value="TreeGrafter"/>
</dbReference>
<keyword evidence="5" id="KW-0732">Signal</keyword>
<dbReference type="GO" id="GO:0005178">
    <property type="term" value="F:integrin binding"/>
    <property type="evidence" value="ECO:0007669"/>
    <property type="project" value="TreeGrafter"/>
</dbReference>
<name>A0A7K6Z246_ALCTO</name>
<evidence type="ECO:0000256" key="6">
    <source>
        <dbReference type="ARBA" id="ARBA00022737"/>
    </source>
</evidence>
<evidence type="ECO:0000256" key="9">
    <source>
        <dbReference type="ARBA" id="ARBA00022989"/>
    </source>
</evidence>
<dbReference type="GO" id="GO:0007160">
    <property type="term" value="P:cell-matrix adhesion"/>
    <property type="evidence" value="ECO:0007669"/>
    <property type="project" value="TreeGrafter"/>
</dbReference>
<dbReference type="PANTHER" id="PTHR23220:SF21">
    <property type="entry name" value="INTEGRIN ALPHA-11"/>
    <property type="match status" value="1"/>
</dbReference>
<evidence type="ECO:0000256" key="13">
    <source>
        <dbReference type="ARBA" id="ARBA00023170"/>
    </source>
</evidence>
<dbReference type="Gene3D" id="2.130.10.130">
    <property type="entry name" value="Integrin alpha, N-terminal"/>
    <property type="match status" value="1"/>
</dbReference>
<evidence type="ECO:0000256" key="1">
    <source>
        <dbReference type="ARBA" id="ARBA00004479"/>
    </source>
</evidence>
<sequence length="1051" mass="118085">MCSRVNSNFRFSKTVAPALQRCQTYMDIIIVLDGSNSIYPWVEVQHFLINILKKFYIGPGQIQVGVVQYGEDVVHEFHLNDYRSVKDVVAAASHIEQRGGTETRTAYGIEFARSEAFQKGGRKGAKRVMIVITDGESHDSPDLEKVIEDSEKDNVTRYAVAVLGYYNRRGINPEAFLNEIKFIASDPDDKHFFNVTDEAALKDIVDALGERIFSLEGTNKNEISFGLEMSQTGFSSHVVEDGILLGAVGAYDWNGAVLKETSSGKVIPLRESYLQEFPEELKNHGAYLGYTVSSVISTDHERIYVAGAPRFNHTGKVIIFSMHNNRNLTIHQALKGEQIGSYYGSEINSLDINGDGITDVLLVGAPMYFSEGRERGKVYVYTLRENRFVSSGALVDLQSYQNSRFGSCIAAVPDLNQDSYNDLVVGAPLEDEHQGAIYVFLGFKETILKKYKQRIAAADLAPGLMYFGCSIHGQLDLNEDGLVDLAVGSLGNAVLLWSRSVVQINASIRFEPSKINIFTKDCKRNGKDATCMSAFVCFTAVFLSAHFQTASLALRYNATIDERRYTPRAHLDESGERHTQKGLVLLAGQEHCDRLQFHVLDTADYVKPVTFSIDYELDHPENGPMLDESWPTSLKVSVPFWNGCNEDEHCVPDLVLDARSDVPSAMEFCRRALRRAPPDCSAFSLSFDASVSIIESGRRRVAVEAALENRGENAYSTVLNISFSRNLQFASLIPKDDTDINIDCMTEDKHPNKKVCNVSYPFFRAKAKVAFRLDFEFSKSIFLQSMEIYLIANSDSEEKESTKEDNFAHLNFHLKYEADLLFTRASSLDYYEIRSNSSLERYDSIGPPFHCTFKLQNLGFFPVEGLTIKLTIPVATRAGNRLLLLKEFVVDQENTTCNIWGNTTDYRRTPAEEDLSRTPHLNHSNSDVVSIDCNVKLAPNEEMNFHLRGNLWMKSLKALKFKSLKLTMNAALQRRFGSPFIFREEDPSRQVTFEISKPEESQIPIWIILGSTLGGLLLLALLVLALWKLGFFKSGSRRRAAERERSTQGLE</sequence>
<dbReference type="GO" id="GO:0008305">
    <property type="term" value="C:integrin complex"/>
    <property type="evidence" value="ECO:0007669"/>
    <property type="project" value="InterPro"/>
</dbReference>
<keyword evidence="8 16" id="KW-0130">Cell adhesion</keyword>
<dbReference type="EMBL" id="VZSD01013735">
    <property type="protein sequence ID" value="NWX77721.1"/>
    <property type="molecule type" value="Genomic_DNA"/>
</dbReference>
<evidence type="ECO:0000256" key="3">
    <source>
        <dbReference type="ARBA" id="ARBA00022692"/>
    </source>
</evidence>
<evidence type="ECO:0000256" key="8">
    <source>
        <dbReference type="ARBA" id="ARBA00022889"/>
    </source>
</evidence>
<comment type="caution">
    <text evidence="18">The sequence shown here is derived from an EMBL/GenBank/DDBJ whole genome shotgun (WGS) entry which is preliminary data.</text>
</comment>
<keyword evidence="11 16" id="KW-0472">Membrane</keyword>
<dbReference type="InterPro" id="IPR013517">
    <property type="entry name" value="FG-GAP"/>
</dbReference>
<evidence type="ECO:0000256" key="11">
    <source>
        <dbReference type="ARBA" id="ARBA00023136"/>
    </source>
</evidence>
<feature type="non-terminal residue" evidence="18">
    <location>
        <position position="1051"/>
    </location>
</feature>
<keyword evidence="14" id="KW-0325">Glycoprotein</keyword>
<dbReference type="GO" id="GO:0046872">
    <property type="term" value="F:metal ion binding"/>
    <property type="evidence" value="ECO:0007669"/>
    <property type="project" value="UniProtKB-KW"/>
</dbReference>
<evidence type="ECO:0000256" key="15">
    <source>
        <dbReference type="PROSITE-ProRule" id="PRU00803"/>
    </source>
</evidence>
<evidence type="ECO:0000313" key="18">
    <source>
        <dbReference type="EMBL" id="NWX77721.1"/>
    </source>
</evidence>
<evidence type="ECO:0000256" key="7">
    <source>
        <dbReference type="ARBA" id="ARBA00022837"/>
    </source>
</evidence>
<dbReference type="SUPFAM" id="SSF69318">
    <property type="entry name" value="Integrin alpha N-terminal domain"/>
    <property type="match status" value="1"/>
</dbReference>
<keyword evidence="13 16" id="KW-0675">Receptor</keyword>
<dbReference type="FunFam" id="1.20.5.930:FF:000005">
    <property type="entry name" value="Integrin, alpha 10"/>
    <property type="match status" value="1"/>
</dbReference>
<feature type="repeat" description="FG-GAP" evidence="15">
    <location>
        <begin position="329"/>
        <end position="390"/>
    </location>
</feature>
<dbReference type="PROSITE" id="PS50234">
    <property type="entry name" value="VWFA"/>
    <property type="match status" value="1"/>
</dbReference>
<dbReference type="PROSITE" id="PS51470">
    <property type="entry name" value="FG_GAP"/>
    <property type="match status" value="4"/>
</dbReference>
<comment type="similarity">
    <text evidence="2 16">Belongs to the integrin alpha chain family.</text>
</comment>
<dbReference type="GO" id="GO:0007229">
    <property type="term" value="P:integrin-mediated signaling pathway"/>
    <property type="evidence" value="ECO:0007669"/>
    <property type="project" value="UniProtKB-KW"/>
</dbReference>
<feature type="non-terminal residue" evidence="18">
    <location>
        <position position="1"/>
    </location>
</feature>
<dbReference type="SUPFAM" id="SSF53300">
    <property type="entry name" value="vWA-like"/>
    <property type="match status" value="1"/>
</dbReference>
<dbReference type="Pfam" id="PF20806">
    <property type="entry name" value="Integrin_A_Ig_3"/>
    <property type="match status" value="1"/>
</dbReference>
<dbReference type="InterPro" id="IPR032695">
    <property type="entry name" value="Integrin_dom_sf"/>
</dbReference>
<dbReference type="AlphaFoldDB" id="A0A7K6Z246"/>
<dbReference type="InterPro" id="IPR028994">
    <property type="entry name" value="Integrin_alpha_N"/>
</dbReference>
<dbReference type="InterPro" id="IPR036465">
    <property type="entry name" value="vWFA_dom_sf"/>
</dbReference>
<evidence type="ECO:0000256" key="16">
    <source>
        <dbReference type="RuleBase" id="RU003762"/>
    </source>
</evidence>
<dbReference type="Pfam" id="PF20805">
    <property type="entry name" value="Integrin_A_Ig_2"/>
    <property type="match status" value="1"/>
</dbReference>
<keyword evidence="3 16" id="KW-0812">Transmembrane</keyword>
<evidence type="ECO:0000259" key="17">
    <source>
        <dbReference type="PROSITE" id="PS50234"/>
    </source>
</evidence>
<evidence type="ECO:0000256" key="14">
    <source>
        <dbReference type="ARBA" id="ARBA00023180"/>
    </source>
</evidence>
<comment type="subcellular location">
    <subcellularLocation>
        <location evidence="1 16">Membrane</location>
        <topology evidence="1 16">Single-pass type I membrane protein</topology>
    </subcellularLocation>
</comment>
<dbReference type="InterPro" id="IPR013649">
    <property type="entry name" value="Integrin_alpha_Ig-like_1"/>
</dbReference>
<dbReference type="CDD" id="cd01469">
    <property type="entry name" value="vWA_integrins_alpha_subunit"/>
    <property type="match status" value="1"/>
</dbReference>
<feature type="repeat" description="FG-GAP" evidence="15">
    <location>
        <begin position="218"/>
        <end position="269"/>
    </location>
</feature>
<evidence type="ECO:0000256" key="12">
    <source>
        <dbReference type="ARBA" id="ARBA00023157"/>
    </source>
</evidence>
<keyword evidence="6" id="KW-0677">Repeat</keyword>
<dbReference type="SUPFAM" id="SSF69179">
    <property type="entry name" value="Integrin domains"/>
    <property type="match status" value="3"/>
</dbReference>
<feature type="domain" description="VWFA" evidence="17">
    <location>
        <begin position="27"/>
        <end position="208"/>
    </location>
</feature>
<protein>
    <submittedName>
        <fullName evidence="18">ITA11 protein</fullName>
    </submittedName>
</protein>
<dbReference type="InterPro" id="IPR048285">
    <property type="entry name" value="Integrin_alpha_Ig-like_2"/>
</dbReference>
<feature type="transmembrane region" description="Helical" evidence="16">
    <location>
        <begin position="1005"/>
        <end position="1029"/>
    </location>
</feature>
<evidence type="ECO:0000313" key="19">
    <source>
        <dbReference type="Proteomes" id="UP000536033"/>
    </source>
</evidence>
<keyword evidence="9 16" id="KW-1133">Transmembrane helix</keyword>
<dbReference type="Proteomes" id="UP000536033">
    <property type="component" value="Unassembled WGS sequence"/>
</dbReference>
<accession>A0A7K6Z246</accession>
<dbReference type="InterPro" id="IPR013519">
    <property type="entry name" value="Int_alpha_beta-p"/>
</dbReference>
<dbReference type="SMART" id="SM00327">
    <property type="entry name" value="VWA"/>
    <property type="match status" value="1"/>
</dbReference>
<dbReference type="InterPro" id="IPR002035">
    <property type="entry name" value="VWF_A"/>
</dbReference>
<keyword evidence="12" id="KW-1015">Disulfide bond</keyword>